<keyword evidence="2" id="KW-0238">DNA-binding</keyword>
<protein>
    <recommendedName>
        <fullName evidence="4">HTH gntR-type domain-containing protein</fullName>
    </recommendedName>
</protein>
<dbReference type="PANTHER" id="PTHR44846:SF1">
    <property type="entry name" value="MANNOSYL-D-GLYCERATE TRANSPORT_METABOLISM SYSTEM REPRESSOR MNGR-RELATED"/>
    <property type="match status" value="1"/>
</dbReference>
<dbReference type="CDD" id="cd07377">
    <property type="entry name" value="WHTH_GntR"/>
    <property type="match status" value="2"/>
</dbReference>
<dbReference type="InterPro" id="IPR036390">
    <property type="entry name" value="WH_DNA-bd_sf"/>
</dbReference>
<dbReference type="EMBL" id="BLAD01000055">
    <property type="protein sequence ID" value="GES02017.1"/>
    <property type="molecule type" value="Genomic_DNA"/>
</dbReference>
<dbReference type="PANTHER" id="PTHR44846">
    <property type="entry name" value="MANNOSYL-D-GLYCERATE TRANSPORT/METABOLISM SYSTEM REPRESSOR MNGR-RELATED"/>
    <property type="match status" value="1"/>
</dbReference>
<sequence>MTGQVKGQISAGLQRKDEPSWVVLSILSREIMEDLARRIEDGEFAEDTRVPGVQELRNTYEVPGSVVRSALRELADRRYIRHVPGQGYIVGVPGASPVSPRDDDPGAVKTYVIRPWSDRLPIPGADVLLTRRKATGKSTTRERTAETGPLRVLAGPAAVEREIGICIFTQVADIMAERIDTGVFSSGERFASLAELRREFTVSDATARRVLRDLTDRGLIHTIPGRGTFTGPPDAGHPRPQYQQIAADLAGQIYSGQIPIHHVIPTRTKLRVRYGVSDHTVGEAISLLRSLGWVIRALYRRPVAAPPFCWPVSPGDPVAS</sequence>
<dbReference type="RefSeq" id="WP_155338280.1">
    <property type="nucleotide sequence ID" value="NZ_BAAABN010000034.1"/>
</dbReference>
<evidence type="ECO:0000256" key="3">
    <source>
        <dbReference type="ARBA" id="ARBA00023163"/>
    </source>
</evidence>
<dbReference type="GO" id="GO:0045892">
    <property type="term" value="P:negative regulation of DNA-templated transcription"/>
    <property type="evidence" value="ECO:0007669"/>
    <property type="project" value="TreeGrafter"/>
</dbReference>
<keyword evidence="1" id="KW-0805">Transcription regulation</keyword>
<dbReference type="Proteomes" id="UP000334990">
    <property type="component" value="Unassembled WGS sequence"/>
</dbReference>
<reference evidence="5 6" key="1">
    <citation type="submission" date="2019-10" db="EMBL/GenBank/DDBJ databases">
        <title>Whole genome shotgun sequence of Acrocarpospora corrugata NBRC 13972.</title>
        <authorList>
            <person name="Ichikawa N."/>
            <person name="Kimura A."/>
            <person name="Kitahashi Y."/>
            <person name="Komaki H."/>
            <person name="Oguchi A."/>
        </authorList>
    </citation>
    <scope>NUCLEOTIDE SEQUENCE [LARGE SCALE GENOMIC DNA]</scope>
    <source>
        <strain evidence="5 6">NBRC 13972</strain>
    </source>
</reference>
<dbReference type="GO" id="GO:0003677">
    <property type="term" value="F:DNA binding"/>
    <property type="evidence" value="ECO:0007669"/>
    <property type="project" value="UniProtKB-KW"/>
</dbReference>
<evidence type="ECO:0000313" key="6">
    <source>
        <dbReference type="Proteomes" id="UP000334990"/>
    </source>
</evidence>
<dbReference type="InterPro" id="IPR050679">
    <property type="entry name" value="Bact_HTH_transcr_reg"/>
</dbReference>
<dbReference type="PROSITE" id="PS50949">
    <property type="entry name" value="HTH_GNTR"/>
    <property type="match status" value="3"/>
</dbReference>
<dbReference type="GO" id="GO:0003700">
    <property type="term" value="F:DNA-binding transcription factor activity"/>
    <property type="evidence" value="ECO:0007669"/>
    <property type="project" value="InterPro"/>
</dbReference>
<dbReference type="InterPro" id="IPR000524">
    <property type="entry name" value="Tscrpt_reg_HTH_GntR"/>
</dbReference>
<dbReference type="OrthoDB" id="3532720at2"/>
<dbReference type="SUPFAM" id="SSF46785">
    <property type="entry name" value="Winged helix' DNA-binding domain"/>
    <property type="match status" value="3"/>
</dbReference>
<evidence type="ECO:0000256" key="1">
    <source>
        <dbReference type="ARBA" id="ARBA00023015"/>
    </source>
</evidence>
<dbReference type="SMART" id="SM00345">
    <property type="entry name" value="HTH_GNTR"/>
    <property type="match status" value="3"/>
</dbReference>
<feature type="domain" description="HTH gntR-type" evidence="4">
    <location>
        <begin position="165"/>
        <end position="233"/>
    </location>
</feature>
<evidence type="ECO:0000256" key="2">
    <source>
        <dbReference type="ARBA" id="ARBA00023125"/>
    </source>
</evidence>
<proteinExistence type="predicted"/>
<keyword evidence="6" id="KW-1185">Reference proteome</keyword>
<dbReference type="Gene3D" id="1.10.10.10">
    <property type="entry name" value="Winged helix-like DNA-binding domain superfamily/Winged helix DNA-binding domain"/>
    <property type="match status" value="3"/>
</dbReference>
<feature type="domain" description="HTH gntR-type" evidence="4">
    <location>
        <begin position="25"/>
        <end position="93"/>
    </location>
</feature>
<name>A0A5M3VYR7_9ACTN</name>
<accession>A0A5M3VYR7</accession>
<evidence type="ECO:0000313" key="5">
    <source>
        <dbReference type="EMBL" id="GES02017.1"/>
    </source>
</evidence>
<keyword evidence="3" id="KW-0804">Transcription</keyword>
<comment type="caution">
    <text evidence="5">The sequence shown here is derived from an EMBL/GenBank/DDBJ whole genome shotgun (WGS) entry which is preliminary data.</text>
</comment>
<feature type="domain" description="HTH gntR-type" evidence="4">
    <location>
        <begin position="239"/>
        <end position="307"/>
    </location>
</feature>
<organism evidence="5 6">
    <name type="scientific">Acrocarpospora corrugata</name>
    <dbReference type="NCBI Taxonomy" id="35763"/>
    <lineage>
        <taxon>Bacteria</taxon>
        <taxon>Bacillati</taxon>
        <taxon>Actinomycetota</taxon>
        <taxon>Actinomycetes</taxon>
        <taxon>Streptosporangiales</taxon>
        <taxon>Streptosporangiaceae</taxon>
        <taxon>Acrocarpospora</taxon>
    </lineage>
</organism>
<evidence type="ECO:0000259" key="4">
    <source>
        <dbReference type="PROSITE" id="PS50949"/>
    </source>
</evidence>
<dbReference type="Pfam" id="PF00392">
    <property type="entry name" value="GntR"/>
    <property type="match status" value="3"/>
</dbReference>
<dbReference type="InterPro" id="IPR036388">
    <property type="entry name" value="WH-like_DNA-bd_sf"/>
</dbReference>
<gene>
    <name evidence="5" type="ORF">Acor_40820</name>
</gene>
<dbReference type="AlphaFoldDB" id="A0A5M3VYR7"/>